<accession>A0A2H5Y975</accession>
<evidence type="ECO:0000313" key="1">
    <source>
        <dbReference type="EMBL" id="GBD09971.1"/>
    </source>
</evidence>
<sequence length="75" mass="8659">MARVRCYAGSTYPERPESFEWEGTEKAVAEILRRWRTPEALGFHVRTADGMVFDLIYDLRSDQWTVIPWTAPAPG</sequence>
<protein>
    <submittedName>
        <fullName evidence="1">Uncharacterized protein</fullName>
    </submittedName>
</protein>
<comment type="caution">
    <text evidence="1">The sequence shown here is derived from an EMBL/GenBank/DDBJ whole genome shotgun (WGS) entry which is preliminary data.</text>
</comment>
<dbReference type="EMBL" id="BEHY01000087">
    <property type="protein sequence ID" value="GBD09971.1"/>
    <property type="molecule type" value="Genomic_DNA"/>
</dbReference>
<proteinExistence type="predicted"/>
<evidence type="ECO:0000313" key="2">
    <source>
        <dbReference type="Proteomes" id="UP000236642"/>
    </source>
</evidence>
<gene>
    <name evidence="1" type="ORF">HRbin22_02234</name>
</gene>
<reference evidence="2" key="1">
    <citation type="submission" date="2017-09" db="EMBL/GenBank/DDBJ databases">
        <title>Metaegenomics of thermophilic ammonia-oxidizing enrichment culture.</title>
        <authorList>
            <person name="Kato S."/>
            <person name="Suzuki K."/>
        </authorList>
    </citation>
    <scope>NUCLEOTIDE SEQUENCE [LARGE SCALE GENOMIC DNA]</scope>
</reference>
<dbReference type="Proteomes" id="UP000236642">
    <property type="component" value="Unassembled WGS sequence"/>
</dbReference>
<dbReference type="AlphaFoldDB" id="A0A2H5Y975"/>
<name>A0A2H5Y975_9CHLR</name>
<organism evidence="1 2">
    <name type="scientific">Candidatus Thermoflexus japonica</name>
    <dbReference type="NCBI Taxonomy" id="2035417"/>
    <lineage>
        <taxon>Bacteria</taxon>
        <taxon>Bacillati</taxon>
        <taxon>Chloroflexota</taxon>
        <taxon>Thermoflexia</taxon>
        <taxon>Thermoflexales</taxon>
        <taxon>Thermoflexaceae</taxon>
        <taxon>Thermoflexus</taxon>
    </lineage>
</organism>